<dbReference type="Pfam" id="PF05383">
    <property type="entry name" value="La"/>
    <property type="match status" value="1"/>
</dbReference>
<gene>
    <name evidence="4" type="ORF">M0R45_022133</name>
</gene>
<dbReference type="AlphaFoldDB" id="A0AAW1XFJ8"/>
<evidence type="ECO:0000313" key="5">
    <source>
        <dbReference type="Proteomes" id="UP001457282"/>
    </source>
</evidence>
<comment type="caution">
    <text evidence="4">The sequence shown here is derived from an EMBL/GenBank/DDBJ whole genome shotgun (WGS) entry which is preliminary data.</text>
</comment>
<dbReference type="EMBL" id="JBEDUW010000004">
    <property type="protein sequence ID" value="KAK9935016.1"/>
    <property type="molecule type" value="Genomic_DNA"/>
</dbReference>
<dbReference type="GO" id="GO:0003723">
    <property type="term" value="F:RNA binding"/>
    <property type="evidence" value="ECO:0007669"/>
    <property type="project" value="UniProtKB-UniRule"/>
</dbReference>
<evidence type="ECO:0000313" key="4">
    <source>
        <dbReference type="EMBL" id="KAK9935016.1"/>
    </source>
</evidence>
<dbReference type="Proteomes" id="UP001457282">
    <property type="component" value="Unassembled WGS sequence"/>
</dbReference>
<evidence type="ECO:0000256" key="2">
    <source>
        <dbReference type="PROSITE-ProRule" id="PRU00332"/>
    </source>
</evidence>
<dbReference type="Gene3D" id="1.10.10.10">
    <property type="entry name" value="Winged helix-like DNA-binding domain superfamily/Winged helix DNA-binding domain"/>
    <property type="match status" value="1"/>
</dbReference>
<keyword evidence="5" id="KW-1185">Reference proteome</keyword>
<proteinExistence type="predicted"/>
<dbReference type="InterPro" id="IPR006630">
    <property type="entry name" value="La_HTH"/>
</dbReference>
<protein>
    <recommendedName>
        <fullName evidence="3">HTH La-type RNA-binding domain-containing protein</fullName>
    </recommendedName>
</protein>
<accession>A0AAW1XFJ8</accession>
<dbReference type="PANTHER" id="PTHR22792">
    <property type="entry name" value="LUPUS LA PROTEIN-RELATED"/>
    <property type="match status" value="1"/>
</dbReference>
<dbReference type="CDD" id="cd07323">
    <property type="entry name" value="LAM"/>
    <property type="match status" value="1"/>
</dbReference>
<reference evidence="4 5" key="1">
    <citation type="journal article" date="2023" name="G3 (Bethesda)">
        <title>A chromosome-length genome assembly and annotation of blackberry (Rubus argutus, cv. 'Hillquist').</title>
        <authorList>
            <person name="Bruna T."/>
            <person name="Aryal R."/>
            <person name="Dudchenko O."/>
            <person name="Sargent D.J."/>
            <person name="Mead D."/>
            <person name="Buti M."/>
            <person name="Cavallini A."/>
            <person name="Hytonen T."/>
            <person name="Andres J."/>
            <person name="Pham M."/>
            <person name="Weisz D."/>
            <person name="Mascagni F."/>
            <person name="Usai G."/>
            <person name="Natali L."/>
            <person name="Bassil N."/>
            <person name="Fernandez G.E."/>
            <person name="Lomsadze A."/>
            <person name="Armour M."/>
            <person name="Olukolu B."/>
            <person name="Poorten T."/>
            <person name="Britton C."/>
            <person name="Davik J."/>
            <person name="Ashrafi H."/>
            <person name="Aiden E.L."/>
            <person name="Borodovsky M."/>
            <person name="Worthington M."/>
        </authorList>
    </citation>
    <scope>NUCLEOTIDE SEQUENCE [LARGE SCALE GENOMIC DNA]</scope>
    <source>
        <strain evidence="4">PI 553951</strain>
    </source>
</reference>
<evidence type="ECO:0000259" key="3">
    <source>
        <dbReference type="PROSITE" id="PS50961"/>
    </source>
</evidence>
<dbReference type="InterPro" id="IPR045180">
    <property type="entry name" value="La_dom_prot"/>
</dbReference>
<feature type="domain" description="HTH La-type RNA-binding" evidence="3">
    <location>
        <begin position="142"/>
        <end position="231"/>
    </location>
</feature>
<sequence length="392" mass="44600">MMMMMMMNQQANNDHMSKALNPAAEPFSPLHRNHYPNLSSLPHYNTYAAAPPFTPMLYQPHILPVSECYYQQCPGEYITTGQVFVHPSQPQPQHYAANLYNPMQQDHFGASRPISFVAPQVFGPAAPCLVPNMGCHFFNYGAPLASTLRENIVNQIEYYFSNENLEQDNYLISLMDDKGWVPISTIAGFNRIKAMCKSIPFILDSLFDSNTVERHGNKIRRRDGWSKWISSSGITKQKIKVSPLEQIPMSGVSILTTLATPQVEVDTASNEYVDKIVNNELSEPLTLDDLSEARVDMVEENGCLESSSPKYFEKAQPSRSLLDVEFVRAYLAKGDEVLKNDRFSYFRPRAQKKKIKELINTKSKPFQVSLLGRCPTRNRTRTTLLHLQYMRA</sequence>
<dbReference type="PROSITE" id="PS50961">
    <property type="entry name" value="HTH_LA"/>
    <property type="match status" value="1"/>
</dbReference>
<name>A0AAW1XFJ8_RUBAR</name>
<dbReference type="PANTHER" id="PTHR22792:SF101">
    <property type="entry name" value="LA-RELATED PROTEIN 1A"/>
    <property type="match status" value="1"/>
</dbReference>
<dbReference type="InterPro" id="IPR036388">
    <property type="entry name" value="WH-like_DNA-bd_sf"/>
</dbReference>
<dbReference type="SMART" id="SM00715">
    <property type="entry name" value="LA"/>
    <property type="match status" value="1"/>
</dbReference>
<evidence type="ECO:0000256" key="1">
    <source>
        <dbReference type="ARBA" id="ARBA00022884"/>
    </source>
</evidence>
<keyword evidence="1 2" id="KW-0694">RNA-binding</keyword>
<organism evidence="4 5">
    <name type="scientific">Rubus argutus</name>
    <name type="common">Southern blackberry</name>
    <dbReference type="NCBI Taxonomy" id="59490"/>
    <lineage>
        <taxon>Eukaryota</taxon>
        <taxon>Viridiplantae</taxon>
        <taxon>Streptophyta</taxon>
        <taxon>Embryophyta</taxon>
        <taxon>Tracheophyta</taxon>
        <taxon>Spermatophyta</taxon>
        <taxon>Magnoliopsida</taxon>
        <taxon>eudicotyledons</taxon>
        <taxon>Gunneridae</taxon>
        <taxon>Pentapetalae</taxon>
        <taxon>rosids</taxon>
        <taxon>fabids</taxon>
        <taxon>Rosales</taxon>
        <taxon>Rosaceae</taxon>
        <taxon>Rosoideae</taxon>
        <taxon>Rosoideae incertae sedis</taxon>
        <taxon>Rubus</taxon>
    </lineage>
</organism>
<dbReference type="InterPro" id="IPR036390">
    <property type="entry name" value="WH_DNA-bd_sf"/>
</dbReference>
<dbReference type="SUPFAM" id="SSF46785">
    <property type="entry name" value="Winged helix' DNA-binding domain"/>
    <property type="match status" value="1"/>
</dbReference>